<dbReference type="AlphaFoldDB" id="A0A1D1URU3"/>
<comment type="caution">
    <text evidence="1">The sequence shown here is derived from an EMBL/GenBank/DDBJ whole genome shotgun (WGS) entry which is preliminary data.</text>
</comment>
<sequence>MSLILGGPTGRRFDPNPNSSLIAEWTSSFATLNSKGLTVDMEYANQYVTVAPVSFHFPVARVQRK</sequence>
<accession>A0A1D1URU3</accession>
<name>A0A1D1URU3_RAMVA</name>
<gene>
    <name evidence="1" type="primary">RvY_04487-1</name>
    <name evidence="1" type="synonym">RvY_04487.1</name>
    <name evidence="1" type="ORF">RvY_04487</name>
</gene>
<evidence type="ECO:0000313" key="1">
    <source>
        <dbReference type="EMBL" id="GAU92404.1"/>
    </source>
</evidence>
<keyword evidence="2" id="KW-1185">Reference proteome</keyword>
<reference evidence="1 2" key="1">
    <citation type="journal article" date="2016" name="Nat. Commun.">
        <title>Extremotolerant tardigrade genome and improved radiotolerance of human cultured cells by tardigrade-unique protein.</title>
        <authorList>
            <person name="Hashimoto T."/>
            <person name="Horikawa D.D."/>
            <person name="Saito Y."/>
            <person name="Kuwahara H."/>
            <person name="Kozuka-Hata H."/>
            <person name="Shin-I T."/>
            <person name="Minakuchi Y."/>
            <person name="Ohishi K."/>
            <person name="Motoyama A."/>
            <person name="Aizu T."/>
            <person name="Enomoto A."/>
            <person name="Kondo K."/>
            <person name="Tanaka S."/>
            <person name="Hara Y."/>
            <person name="Koshikawa S."/>
            <person name="Sagara H."/>
            <person name="Miura T."/>
            <person name="Yokobori S."/>
            <person name="Miyagawa K."/>
            <person name="Suzuki Y."/>
            <person name="Kubo T."/>
            <person name="Oyama M."/>
            <person name="Kohara Y."/>
            <person name="Fujiyama A."/>
            <person name="Arakawa K."/>
            <person name="Katayama T."/>
            <person name="Toyoda A."/>
            <person name="Kunieda T."/>
        </authorList>
    </citation>
    <scope>NUCLEOTIDE SEQUENCE [LARGE SCALE GENOMIC DNA]</scope>
    <source>
        <strain evidence="1 2">YOKOZUNA-1</strain>
    </source>
</reference>
<evidence type="ECO:0000313" key="2">
    <source>
        <dbReference type="Proteomes" id="UP000186922"/>
    </source>
</evidence>
<protein>
    <submittedName>
        <fullName evidence="1">Uncharacterized protein</fullName>
    </submittedName>
</protein>
<dbReference type="Proteomes" id="UP000186922">
    <property type="component" value="Unassembled WGS sequence"/>
</dbReference>
<proteinExistence type="predicted"/>
<dbReference type="EMBL" id="BDGG01000002">
    <property type="protein sequence ID" value="GAU92404.1"/>
    <property type="molecule type" value="Genomic_DNA"/>
</dbReference>
<organism evidence="1 2">
    <name type="scientific">Ramazzottius varieornatus</name>
    <name type="common">Water bear</name>
    <name type="synonym">Tardigrade</name>
    <dbReference type="NCBI Taxonomy" id="947166"/>
    <lineage>
        <taxon>Eukaryota</taxon>
        <taxon>Metazoa</taxon>
        <taxon>Ecdysozoa</taxon>
        <taxon>Tardigrada</taxon>
        <taxon>Eutardigrada</taxon>
        <taxon>Parachela</taxon>
        <taxon>Hypsibioidea</taxon>
        <taxon>Ramazzottiidae</taxon>
        <taxon>Ramazzottius</taxon>
    </lineage>
</organism>